<keyword evidence="4" id="KW-1185">Reference proteome</keyword>
<name>A0A7I7L9B6_9MYCO</name>
<dbReference type="InterPro" id="IPR025241">
    <property type="entry name" value="DUF4190"/>
</dbReference>
<gene>
    <name evidence="3" type="ORF">MSHO_15720</name>
</gene>
<dbReference type="AlphaFoldDB" id="A0A7I7L9B6"/>
<dbReference type="EMBL" id="AP022572">
    <property type="protein sequence ID" value="BBX56227.1"/>
    <property type="molecule type" value="Genomic_DNA"/>
</dbReference>
<feature type="transmembrane region" description="Helical" evidence="1">
    <location>
        <begin position="44"/>
        <end position="69"/>
    </location>
</feature>
<accession>A0A7I7L9B6</accession>
<evidence type="ECO:0000256" key="1">
    <source>
        <dbReference type="SAM" id="Phobius"/>
    </source>
</evidence>
<keyword evidence="1" id="KW-1133">Transmembrane helix</keyword>
<keyword evidence="1" id="KW-0472">Membrane</keyword>
<evidence type="ECO:0000313" key="4">
    <source>
        <dbReference type="Proteomes" id="UP000467164"/>
    </source>
</evidence>
<evidence type="ECO:0000313" key="3">
    <source>
        <dbReference type="EMBL" id="BBX56227.1"/>
    </source>
</evidence>
<dbReference type="Proteomes" id="UP000467164">
    <property type="component" value="Chromosome"/>
</dbReference>
<keyword evidence="1" id="KW-0812">Transmembrane</keyword>
<feature type="transmembrane region" description="Helical" evidence="1">
    <location>
        <begin position="6"/>
        <end position="32"/>
    </location>
</feature>
<organism evidence="3 4">
    <name type="scientific">Mycobacterium shottsii</name>
    <dbReference type="NCBI Taxonomy" id="133549"/>
    <lineage>
        <taxon>Bacteria</taxon>
        <taxon>Bacillati</taxon>
        <taxon>Actinomycetota</taxon>
        <taxon>Actinomycetes</taxon>
        <taxon>Mycobacteriales</taxon>
        <taxon>Mycobacteriaceae</taxon>
        <taxon>Mycobacterium</taxon>
        <taxon>Mycobacterium ulcerans group</taxon>
    </lineage>
</organism>
<evidence type="ECO:0000259" key="2">
    <source>
        <dbReference type="Pfam" id="PF13828"/>
    </source>
</evidence>
<dbReference type="Pfam" id="PF13828">
    <property type="entry name" value="DUF4190"/>
    <property type="match status" value="1"/>
</dbReference>
<reference evidence="3 4" key="1">
    <citation type="journal article" date="2019" name="Emerg. Microbes Infect.">
        <title>Comprehensive subspecies identification of 175 nontuberculous mycobacteria species based on 7547 genomic profiles.</title>
        <authorList>
            <person name="Matsumoto Y."/>
            <person name="Kinjo T."/>
            <person name="Motooka D."/>
            <person name="Nabeya D."/>
            <person name="Jung N."/>
            <person name="Uechi K."/>
            <person name="Horii T."/>
            <person name="Iida T."/>
            <person name="Fujita J."/>
            <person name="Nakamura S."/>
        </authorList>
    </citation>
    <scope>NUCLEOTIDE SEQUENCE [LARGE SCALE GENOMIC DNA]</scope>
    <source>
        <strain evidence="3 4">JCM 12657</strain>
    </source>
</reference>
<sequence>MNTMAIVALVSSLVGVFCCIGSGVAIVVGTIAINQIKQTREDGYGLAVAGIVIAVATLLIYLVVGIFSIPSH</sequence>
<feature type="domain" description="DUF4190" evidence="2">
    <location>
        <begin position="4"/>
        <end position="63"/>
    </location>
</feature>
<proteinExistence type="predicted"/>
<dbReference type="KEGG" id="msho:MSHO_15720"/>
<protein>
    <recommendedName>
        <fullName evidence="2">DUF4190 domain-containing protein</fullName>
    </recommendedName>
</protein>